<sequence>MAIPATQNIFTDNLHASTLCTAHHIITASRPCSVDGLGCADDAEEVDSPGPRLTREQIFVLEKQFMENNKPTTAMRSSIAQTTGLSMQRVGNWFQNRRVKAKVQNRQQELQVMQVLESTGRRRITEPSSPTNQPQETASQKALKFTGRRRAKSDSATSHFSTTVTVSPYFSPSEASYASLARSLDQAAAAVRQMSLIGEINKYSFVIPETALGGVPIYTEHDTNYLVQNVETLWQQPASAFSDWGSSRNSVAVYTPTPAGQLEDPFEFDNPPNSQTAQSPFDTRAPVQDDFNLFAAAIEMNQYNRPFVMPAFPTSGLMKRRQMSPLCSEPQNSSSLPSIAPSVLNGRDSCPSESGDAFNTFYTRSPIDSDQMVQLSEVQSSLATRRKQACPTLLSSSPPSSRSKSFSGALPVMEVEEAAAEIKAMRRPLLIKDDFDKRANCHGLATESSTFNLNIFNTSIDNENASPQLPPLSSPRDLQPLQGDEEPCCSHTPRLKQEHIPELDFSDTSVTPESATFDNHMQSVTLLSNTYQIHLPEHRLYKHMGLPNYYDFPSNGSSASSGILLSKETNAFPFEEFLSARLNTKVKPLDGAVDSQQSLVYPQFR</sequence>
<feature type="region of interest" description="Disordered" evidence="5">
    <location>
        <begin position="325"/>
        <end position="351"/>
    </location>
</feature>
<dbReference type="InterPro" id="IPR009057">
    <property type="entry name" value="Homeodomain-like_sf"/>
</dbReference>
<protein>
    <recommendedName>
        <fullName evidence="6">Homeobox domain-containing protein</fullName>
    </recommendedName>
</protein>
<keyword evidence="3 4" id="KW-0371">Homeobox</keyword>
<dbReference type="AlphaFoldDB" id="A0A3N4M4J4"/>
<evidence type="ECO:0000313" key="7">
    <source>
        <dbReference type="EMBL" id="RPB28292.1"/>
    </source>
</evidence>
<evidence type="ECO:0000256" key="1">
    <source>
        <dbReference type="ARBA" id="ARBA00004123"/>
    </source>
</evidence>
<dbReference type="GO" id="GO:0006357">
    <property type="term" value="P:regulation of transcription by RNA polymerase II"/>
    <property type="evidence" value="ECO:0007669"/>
    <property type="project" value="TreeGrafter"/>
</dbReference>
<organism evidence="7 8">
    <name type="scientific">Terfezia boudieri ATCC MYA-4762</name>
    <dbReference type="NCBI Taxonomy" id="1051890"/>
    <lineage>
        <taxon>Eukaryota</taxon>
        <taxon>Fungi</taxon>
        <taxon>Dikarya</taxon>
        <taxon>Ascomycota</taxon>
        <taxon>Pezizomycotina</taxon>
        <taxon>Pezizomycetes</taxon>
        <taxon>Pezizales</taxon>
        <taxon>Pezizaceae</taxon>
        <taxon>Terfezia</taxon>
    </lineage>
</organism>
<evidence type="ECO:0000256" key="5">
    <source>
        <dbReference type="SAM" id="MobiDB-lite"/>
    </source>
</evidence>
<dbReference type="Gene3D" id="1.10.10.60">
    <property type="entry name" value="Homeodomain-like"/>
    <property type="match status" value="1"/>
</dbReference>
<dbReference type="SUPFAM" id="SSF46689">
    <property type="entry name" value="Homeodomain-like"/>
    <property type="match status" value="1"/>
</dbReference>
<dbReference type="InterPro" id="IPR001356">
    <property type="entry name" value="HD"/>
</dbReference>
<dbReference type="Pfam" id="PF00046">
    <property type="entry name" value="Homeodomain"/>
    <property type="match status" value="1"/>
</dbReference>
<keyword evidence="2 3" id="KW-0539">Nucleus</keyword>
<feature type="region of interest" description="Disordered" evidence="5">
    <location>
        <begin position="120"/>
        <end position="140"/>
    </location>
</feature>
<dbReference type="GO" id="GO:0016586">
    <property type="term" value="C:RSC-type complex"/>
    <property type="evidence" value="ECO:0007669"/>
    <property type="project" value="TreeGrafter"/>
</dbReference>
<keyword evidence="8" id="KW-1185">Reference proteome</keyword>
<dbReference type="PANTHER" id="PTHR24341:SF6">
    <property type="entry name" value="HOMEOBOX PROTEIN INVECTED"/>
    <property type="match status" value="1"/>
</dbReference>
<feature type="region of interest" description="Disordered" evidence="5">
    <location>
        <begin position="389"/>
        <end position="408"/>
    </location>
</feature>
<comment type="subcellular location">
    <subcellularLocation>
        <location evidence="1 3 4">Nucleus</location>
    </subcellularLocation>
</comment>
<evidence type="ECO:0000259" key="6">
    <source>
        <dbReference type="PROSITE" id="PS50071"/>
    </source>
</evidence>
<evidence type="ECO:0000256" key="4">
    <source>
        <dbReference type="RuleBase" id="RU000682"/>
    </source>
</evidence>
<proteinExistence type="predicted"/>
<dbReference type="PROSITE" id="PS50071">
    <property type="entry name" value="HOMEOBOX_2"/>
    <property type="match status" value="1"/>
</dbReference>
<dbReference type="EMBL" id="ML121529">
    <property type="protein sequence ID" value="RPB28292.1"/>
    <property type="molecule type" value="Genomic_DNA"/>
</dbReference>
<name>A0A3N4M4J4_9PEZI</name>
<feature type="domain" description="Homeobox" evidence="6">
    <location>
        <begin position="52"/>
        <end position="104"/>
    </location>
</feature>
<feature type="DNA-binding region" description="Homeobox" evidence="3">
    <location>
        <begin position="54"/>
        <end position="105"/>
    </location>
</feature>
<dbReference type="SMART" id="SM00389">
    <property type="entry name" value="HOX"/>
    <property type="match status" value="1"/>
</dbReference>
<accession>A0A3N4M4J4</accession>
<dbReference type="InterPro" id="IPR050720">
    <property type="entry name" value="Engrailed_Homeobox_TFs"/>
</dbReference>
<reference evidence="7 8" key="1">
    <citation type="journal article" date="2018" name="Nat. Ecol. Evol.">
        <title>Pezizomycetes genomes reveal the molecular basis of ectomycorrhizal truffle lifestyle.</title>
        <authorList>
            <person name="Murat C."/>
            <person name="Payen T."/>
            <person name="Noel B."/>
            <person name="Kuo A."/>
            <person name="Morin E."/>
            <person name="Chen J."/>
            <person name="Kohler A."/>
            <person name="Krizsan K."/>
            <person name="Balestrini R."/>
            <person name="Da Silva C."/>
            <person name="Montanini B."/>
            <person name="Hainaut M."/>
            <person name="Levati E."/>
            <person name="Barry K.W."/>
            <person name="Belfiori B."/>
            <person name="Cichocki N."/>
            <person name="Clum A."/>
            <person name="Dockter R.B."/>
            <person name="Fauchery L."/>
            <person name="Guy J."/>
            <person name="Iotti M."/>
            <person name="Le Tacon F."/>
            <person name="Lindquist E.A."/>
            <person name="Lipzen A."/>
            <person name="Malagnac F."/>
            <person name="Mello A."/>
            <person name="Molinier V."/>
            <person name="Miyauchi S."/>
            <person name="Poulain J."/>
            <person name="Riccioni C."/>
            <person name="Rubini A."/>
            <person name="Sitrit Y."/>
            <person name="Splivallo R."/>
            <person name="Traeger S."/>
            <person name="Wang M."/>
            <person name="Zifcakova L."/>
            <person name="Wipf D."/>
            <person name="Zambonelli A."/>
            <person name="Paolocci F."/>
            <person name="Nowrousian M."/>
            <person name="Ottonello S."/>
            <person name="Baldrian P."/>
            <person name="Spatafora J.W."/>
            <person name="Henrissat B."/>
            <person name="Nagy L.G."/>
            <person name="Aury J.M."/>
            <person name="Wincker P."/>
            <person name="Grigoriev I.V."/>
            <person name="Bonfante P."/>
            <person name="Martin F.M."/>
        </authorList>
    </citation>
    <scope>NUCLEOTIDE SEQUENCE [LARGE SCALE GENOMIC DNA]</scope>
    <source>
        <strain evidence="7 8">ATCC MYA-4762</strain>
    </source>
</reference>
<evidence type="ECO:0000256" key="3">
    <source>
        <dbReference type="PROSITE-ProRule" id="PRU00108"/>
    </source>
</evidence>
<keyword evidence="3 4" id="KW-0238">DNA-binding</keyword>
<gene>
    <name evidence="7" type="ORF">L211DRAFT_845380</name>
</gene>
<evidence type="ECO:0000313" key="8">
    <source>
        <dbReference type="Proteomes" id="UP000267821"/>
    </source>
</evidence>
<dbReference type="Proteomes" id="UP000267821">
    <property type="component" value="Unassembled WGS sequence"/>
</dbReference>
<feature type="compositionally biased region" description="Polar residues" evidence="5">
    <location>
        <begin position="126"/>
        <end position="140"/>
    </location>
</feature>
<dbReference type="PANTHER" id="PTHR24341">
    <property type="entry name" value="HOMEOBOX PROTEIN ENGRAILED"/>
    <property type="match status" value="1"/>
</dbReference>
<feature type="compositionally biased region" description="Low complexity" evidence="5">
    <location>
        <begin position="395"/>
        <end position="407"/>
    </location>
</feature>
<dbReference type="CDD" id="cd00086">
    <property type="entry name" value="homeodomain"/>
    <property type="match status" value="1"/>
</dbReference>
<dbReference type="InParanoid" id="A0A3N4M4J4"/>
<dbReference type="GO" id="GO:0003677">
    <property type="term" value="F:DNA binding"/>
    <property type="evidence" value="ECO:0007669"/>
    <property type="project" value="UniProtKB-UniRule"/>
</dbReference>
<dbReference type="OrthoDB" id="6159439at2759"/>
<evidence type="ECO:0000256" key="2">
    <source>
        <dbReference type="ARBA" id="ARBA00023242"/>
    </source>
</evidence>